<accession>A0A9D2L4M0</accession>
<sequence length="437" mass="50845">MKIVFIENRYRTLFWDAIAGYLARQGHEIVFIVQNHRFHPVNGRSVVLPYPRKDELSDPCEADLELIRSDRNINYFGHGSTGHYGYYRRVIGECLNREQPQIVFGESTAFHELITIDLCKRLSIPYLQPSTCRFPVGRFSFYRYDTLEPFSGSGEVLEEKEAVALIDRIVHRTIKPDYMKKRKQTWATRWARLKDLAQLSLSYLGGEHYNTPAPWIKMRIERRRKTLIRQWDELAAGRRELLNDKSRFRILYPMQMQPEANLDVWGRPFRNQLDTIKQIIRHTPDDVLVVVKPNPKSKYELTAELLEYMAGERRIVPVEHATSMNAVLPLADLVITATGTVAIECILSDIPVLTLIKTLNNDMKNCPRLDGFNELAGWVECIRDVRFPKTTQKEKVDFINRLNRTSFRGIPYETALREDNVADCVRGFDKILKEVGK</sequence>
<name>A0A9D2L4M0_9BACT</name>
<dbReference type="SUPFAM" id="SSF53756">
    <property type="entry name" value="UDP-Glycosyltransferase/glycogen phosphorylase"/>
    <property type="match status" value="1"/>
</dbReference>
<gene>
    <name evidence="1" type="ORF">H9779_06095</name>
</gene>
<organism evidence="1 2">
    <name type="scientific">Candidatus Alistipes avicola</name>
    <dbReference type="NCBI Taxonomy" id="2838432"/>
    <lineage>
        <taxon>Bacteria</taxon>
        <taxon>Pseudomonadati</taxon>
        <taxon>Bacteroidota</taxon>
        <taxon>Bacteroidia</taxon>
        <taxon>Bacteroidales</taxon>
        <taxon>Rikenellaceae</taxon>
        <taxon>Alistipes</taxon>
    </lineage>
</organism>
<reference evidence="1" key="1">
    <citation type="journal article" date="2021" name="PeerJ">
        <title>Extensive microbial diversity within the chicken gut microbiome revealed by metagenomics and culture.</title>
        <authorList>
            <person name="Gilroy R."/>
            <person name="Ravi A."/>
            <person name="Getino M."/>
            <person name="Pursley I."/>
            <person name="Horton D.L."/>
            <person name="Alikhan N.F."/>
            <person name="Baker D."/>
            <person name="Gharbi K."/>
            <person name="Hall N."/>
            <person name="Watson M."/>
            <person name="Adriaenssens E.M."/>
            <person name="Foster-Nyarko E."/>
            <person name="Jarju S."/>
            <person name="Secka A."/>
            <person name="Antonio M."/>
            <person name="Oren A."/>
            <person name="Chaudhuri R.R."/>
            <person name="La Ragione R."/>
            <person name="Hildebrand F."/>
            <person name="Pallen M.J."/>
        </authorList>
    </citation>
    <scope>NUCLEOTIDE SEQUENCE</scope>
    <source>
        <strain evidence="1">CHK169-11906</strain>
    </source>
</reference>
<dbReference type="Proteomes" id="UP000824259">
    <property type="component" value="Unassembled WGS sequence"/>
</dbReference>
<comment type="caution">
    <text evidence="1">The sequence shown here is derived from an EMBL/GenBank/DDBJ whole genome shotgun (WGS) entry which is preliminary data.</text>
</comment>
<proteinExistence type="predicted"/>
<dbReference type="Gene3D" id="3.40.50.12580">
    <property type="match status" value="1"/>
</dbReference>
<evidence type="ECO:0000313" key="1">
    <source>
        <dbReference type="EMBL" id="HJA99150.1"/>
    </source>
</evidence>
<protein>
    <submittedName>
        <fullName evidence="1">Capsular biosynthesis protein</fullName>
    </submittedName>
</protein>
<dbReference type="InterPro" id="IPR043148">
    <property type="entry name" value="TagF_C"/>
</dbReference>
<evidence type="ECO:0000313" key="2">
    <source>
        <dbReference type="Proteomes" id="UP000824259"/>
    </source>
</evidence>
<reference evidence="1" key="2">
    <citation type="submission" date="2021-04" db="EMBL/GenBank/DDBJ databases">
        <authorList>
            <person name="Gilroy R."/>
        </authorList>
    </citation>
    <scope>NUCLEOTIDE SEQUENCE</scope>
    <source>
        <strain evidence="1">CHK169-11906</strain>
    </source>
</reference>
<dbReference type="EMBL" id="DWYR01000016">
    <property type="protein sequence ID" value="HJA99150.1"/>
    <property type="molecule type" value="Genomic_DNA"/>
</dbReference>
<dbReference type="AlphaFoldDB" id="A0A9D2L4M0"/>